<evidence type="ECO:0000256" key="1">
    <source>
        <dbReference type="SAM" id="MobiDB-lite"/>
    </source>
</evidence>
<organism evidence="2">
    <name type="scientific">Lygus hesperus</name>
    <name type="common">Western plant bug</name>
    <dbReference type="NCBI Taxonomy" id="30085"/>
    <lineage>
        <taxon>Eukaryota</taxon>
        <taxon>Metazoa</taxon>
        <taxon>Ecdysozoa</taxon>
        <taxon>Arthropoda</taxon>
        <taxon>Hexapoda</taxon>
        <taxon>Insecta</taxon>
        <taxon>Pterygota</taxon>
        <taxon>Neoptera</taxon>
        <taxon>Paraneoptera</taxon>
        <taxon>Hemiptera</taxon>
        <taxon>Heteroptera</taxon>
        <taxon>Panheteroptera</taxon>
        <taxon>Cimicomorpha</taxon>
        <taxon>Miridae</taxon>
        <taxon>Mirini</taxon>
        <taxon>Lygus</taxon>
    </lineage>
</organism>
<gene>
    <name evidence="2" type="ORF">CM83_102576</name>
    <name evidence="3" type="ORF">g.5762</name>
</gene>
<feature type="non-terminal residue" evidence="2">
    <location>
        <position position="126"/>
    </location>
</feature>
<protein>
    <submittedName>
        <fullName evidence="2">Uncharacterized protein</fullName>
    </submittedName>
</protein>
<name>A0A0A9WQ76_LYGHE</name>
<feature type="region of interest" description="Disordered" evidence="1">
    <location>
        <begin position="83"/>
        <end position="126"/>
    </location>
</feature>
<dbReference type="AlphaFoldDB" id="A0A0A9WQ76"/>
<evidence type="ECO:0000313" key="2">
    <source>
        <dbReference type="EMBL" id="JAG08618.1"/>
    </source>
</evidence>
<sequence length="126" mass="13452">MSSLEPDTHPAITYDSKMYQLLQSIYSILERNYYNGAGVYVRTLPPVPQSPQLPPVPMITELQPSAPMVPKYLVPQTALHTTTDDTADGIRTDTGAQVADTTGTTSTTNATGITGTTDTTDTTGTT</sequence>
<dbReference type="EMBL" id="GDHC01000456">
    <property type="protein sequence ID" value="JAQ18173.1"/>
    <property type="molecule type" value="Transcribed_RNA"/>
</dbReference>
<evidence type="ECO:0000313" key="3">
    <source>
        <dbReference type="EMBL" id="JAQ18173.1"/>
    </source>
</evidence>
<accession>A0A0A9WQ76</accession>
<reference evidence="2" key="1">
    <citation type="journal article" date="2014" name="PLoS ONE">
        <title>Transcriptome-Based Identification of ABC Transporters in the Western Tarnished Plant Bug Lygus hesperus.</title>
        <authorList>
            <person name="Hull J.J."/>
            <person name="Chaney K."/>
            <person name="Geib S.M."/>
            <person name="Fabrick J.A."/>
            <person name="Brent C.S."/>
            <person name="Walsh D."/>
            <person name="Lavine L.C."/>
        </authorList>
    </citation>
    <scope>NUCLEOTIDE SEQUENCE</scope>
</reference>
<feature type="compositionally biased region" description="Low complexity" evidence="1">
    <location>
        <begin position="100"/>
        <end position="126"/>
    </location>
</feature>
<reference evidence="3" key="3">
    <citation type="journal article" date="2016" name="Gigascience">
        <title>De novo construction of an expanded transcriptome assembly for the western tarnished plant bug, Lygus hesperus.</title>
        <authorList>
            <person name="Tassone E.E."/>
            <person name="Geib S.M."/>
            <person name="Hall B."/>
            <person name="Fabrick J.A."/>
            <person name="Brent C.S."/>
            <person name="Hull J.J."/>
        </authorList>
    </citation>
    <scope>NUCLEOTIDE SEQUENCE</scope>
</reference>
<proteinExistence type="predicted"/>
<reference evidence="2" key="2">
    <citation type="submission" date="2014-07" db="EMBL/GenBank/DDBJ databases">
        <authorList>
            <person name="Hull J."/>
        </authorList>
    </citation>
    <scope>NUCLEOTIDE SEQUENCE</scope>
</reference>
<dbReference type="EMBL" id="GBHO01034986">
    <property type="protein sequence ID" value="JAG08618.1"/>
    <property type="molecule type" value="Transcribed_RNA"/>
</dbReference>